<organism evidence="1 2">
    <name type="scientific">Penicillium frequentans</name>
    <dbReference type="NCBI Taxonomy" id="3151616"/>
    <lineage>
        <taxon>Eukaryota</taxon>
        <taxon>Fungi</taxon>
        <taxon>Dikarya</taxon>
        <taxon>Ascomycota</taxon>
        <taxon>Pezizomycotina</taxon>
        <taxon>Eurotiomycetes</taxon>
        <taxon>Eurotiomycetidae</taxon>
        <taxon>Eurotiales</taxon>
        <taxon>Aspergillaceae</taxon>
        <taxon>Penicillium</taxon>
    </lineage>
</organism>
<comment type="caution">
    <text evidence="1">The sequence shown here is derived from an EMBL/GenBank/DDBJ whole genome shotgun (WGS) entry which is preliminary data.</text>
</comment>
<dbReference type="AlphaFoldDB" id="A0AAD6CWN2"/>
<accession>A0AAD6CWN2</accession>
<proteinExistence type="predicted"/>
<reference evidence="1 2" key="1">
    <citation type="journal article" date="2023" name="IMA Fungus">
        <title>Comparative genomic study of the Penicillium genus elucidates a diverse pangenome and 15 lateral gene transfer events.</title>
        <authorList>
            <person name="Petersen C."/>
            <person name="Sorensen T."/>
            <person name="Nielsen M.R."/>
            <person name="Sondergaard T.E."/>
            <person name="Sorensen J.L."/>
            <person name="Fitzpatrick D.A."/>
            <person name="Frisvad J.C."/>
            <person name="Nielsen K.L."/>
        </authorList>
    </citation>
    <scope>NUCLEOTIDE SEQUENCE [LARGE SCALE GENOMIC DNA]</scope>
    <source>
        <strain evidence="1 2">IBT 35679</strain>
    </source>
</reference>
<keyword evidence="2" id="KW-1185">Reference proteome</keyword>
<dbReference type="Proteomes" id="UP001220324">
    <property type="component" value="Unassembled WGS sequence"/>
</dbReference>
<evidence type="ECO:0000313" key="1">
    <source>
        <dbReference type="EMBL" id="KAJ5541524.1"/>
    </source>
</evidence>
<dbReference type="EMBL" id="JAQIZZ010000005">
    <property type="protein sequence ID" value="KAJ5541524.1"/>
    <property type="molecule type" value="Genomic_DNA"/>
</dbReference>
<evidence type="ECO:0008006" key="3">
    <source>
        <dbReference type="Google" id="ProtNLM"/>
    </source>
</evidence>
<gene>
    <name evidence="1" type="ORF">N7494_006600</name>
</gene>
<name>A0AAD6CWN2_9EURO</name>
<protein>
    <recommendedName>
        <fullName evidence="3">F-box domain-containing protein</fullName>
    </recommendedName>
</protein>
<evidence type="ECO:0000313" key="2">
    <source>
        <dbReference type="Proteomes" id="UP001220324"/>
    </source>
</evidence>
<sequence>MEDPAQKTIKKHKRSVKRAKIYRPILQDPTQNTIEQDEPTANRASLPPELWDMIIQHLRESVRKESKHLSRLAQTCRSLYQIIHPFLYETPRLSWLIHGPRLAETIKKRPDLAPLIREIRHEDDTGFEDLIDFSVPFYEMIAKLPSLETLVFRKRLGVRWRRDIKWTEEEDTVRRLSERCYLDEESVREEVETHETVDGYMSQAAQAYFMHEQEGTLGPENDPYGWVRNPWEVMSNFEEYQENLIDQRLAYSAALTKKTLFCGGILGDHKNARLPPNLRVCHIGTDSTLDTHNQKEYDIPTFNETLFLLKQRPEKICITGARFQWLSKEDSTNFYDDMLLSEHSTVKELVILNCEISMEDLRTILSFTEGLKSFTFRGPLPQGFAEEGGFPDLFMDHHDCIETLDLDVYWGTALASGLHNFSFLEKLTITPYSLVGTGTRPIMPLPNSLKSLTFRYEPGKPIPLAVLYKSLTHEGQRTRLPLLREITCEIPDNLSNPSIDEVRFQIEDWVDIFRHQNISLLIKLVPYPDKMPEYDSCSCENLHFYHRFSCHKELNRRNAEVFWPGSVDFSVSQYVMALIDGEFDEMPGFSDSEDDW</sequence>
<dbReference type="CDD" id="cd09917">
    <property type="entry name" value="F-box_SF"/>
    <property type="match status" value="1"/>
</dbReference>
<dbReference type="SUPFAM" id="SSF52047">
    <property type="entry name" value="RNI-like"/>
    <property type="match status" value="1"/>
</dbReference>